<protein>
    <submittedName>
        <fullName evidence="1">Uncharacterized protein</fullName>
    </submittedName>
</protein>
<name>A0A559TFG0_9HYPH</name>
<comment type="caution">
    <text evidence="1">The sequence shown here is derived from an EMBL/GenBank/DDBJ whole genome shotgun (WGS) entry which is preliminary data.</text>
</comment>
<reference evidence="1 2" key="1">
    <citation type="submission" date="2019-06" db="EMBL/GenBank/DDBJ databases">
        <title>Pac Bio to generate improved reference genome sequences for organisms with transposon mutant libraries (support for FEBA project).</title>
        <authorList>
            <person name="Blow M."/>
        </authorList>
    </citation>
    <scope>NUCLEOTIDE SEQUENCE [LARGE SCALE GENOMIC DNA]</scope>
    <source>
        <strain evidence="1 2">USDA 1844</strain>
    </source>
</reference>
<gene>
    <name evidence="1" type="ORF">BCL32_1565</name>
</gene>
<evidence type="ECO:0000313" key="2">
    <source>
        <dbReference type="Proteomes" id="UP000319824"/>
    </source>
</evidence>
<organism evidence="1 2">
    <name type="scientific">Rhizobium mongolense USDA 1844</name>
    <dbReference type="NCBI Taxonomy" id="1079460"/>
    <lineage>
        <taxon>Bacteria</taxon>
        <taxon>Pseudomonadati</taxon>
        <taxon>Pseudomonadota</taxon>
        <taxon>Alphaproteobacteria</taxon>
        <taxon>Hyphomicrobiales</taxon>
        <taxon>Rhizobiaceae</taxon>
        <taxon>Rhizobium/Agrobacterium group</taxon>
        <taxon>Rhizobium</taxon>
    </lineage>
</organism>
<proteinExistence type="predicted"/>
<sequence length="50" mass="5611">MRISETDVAHGKARRGVIVGFGFCCQKGSAEPEKLRDWSQIIGELSKKYQ</sequence>
<dbReference type="EMBL" id="VISO01000002">
    <property type="protein sequence ID" value="TVZ73345.1"/>
    <property type="molecule type" value="Genomic_DNA"/>
</dbReference>
<accession>A0A559TFG0</accession>
<dbReference type="Proteomes" id="UP000319824">
    <property type="component" value="Unassembled WGS sequence"/>
</dbReference>
<dbReference type="AlphaFoldDB" id="A0A559TFG0"/>
<evidence type="ECO:0000313" key="1">
    <source>
        <dbReference type="EMBL" id="TVZ73345.1"/>
    </source>
</evidence>